<accession>A0A1H8E8A0</accession>
<dbReference type="PROSITE" id="PS51755">
    <property type="entry name" value="OMPR_PHOB"/>
    <property type="match status" value="1"/>
</dbReference>
<keyword evidence="2" id="KW-0805">Transcription regulation</keyword>
<keyword evidence="4" id="KW-0804">Transcription</keyword>
<comment type="function">
    <text evidence="5">May play the central regulatory role in sporulation. It may be an element of the effector pathway responsible for the activation of sporulation genes in response to nutritional stress. Spo0A may act in concert with spo0H (a sigma factor) to control the expression of some genes that are critical to the sporulation process.</text>
</comment>
<dbReference type="InterPro" id="IPR001789">
    <property type="entry name" value="Sig_transdc_resp-reg_receiver"/>
</dbReference>
<evidence type="ECO:0000256" key="4">
    <source>
        <dbReference type="ARBA" id="ARBA00023163"/>
    </source>
</evidence>
<feature type="domain" description="Response regulatory" evidence="8">
    <location>
        <begin position="4"/>
        <end position="117"/>
    </location>
</feature>
<dbReference type="CDD" id="cd00383">
    <property type="entry name" value="trans_reg_C"/>
    <property type="match status" value="1"/>
</dbReference>
<dbReference type="AlphaFoldDB" id="A0A1H8E8A0"/>
<evidence type="ECO:0000259" key="9">
    <source>
        <dbReference type="PROSITE" id="PS51755"/>
    </source>
</evidence>
<dbReference type="SMART" id="SM00862">
    <property type="entry name" value="Trans_reg_C"/>
    <property type="match status" value="1"/>
</dbReference>
<evidence type="ECO:0000256" key="2">
    <source>
        <dbReference type="ARBA" id="ARBA00023015"/>
    </source>
</evidence>
<keyword evidence="6" id="KW-0597">Phosphoprotein</keyword>
<feature type="DNA-binding region" description="OmpR/PhoB-type" evidence="7">
    <location>
        <begin position="127"/>
        <end position="225"/>
    </location>
</feature>
<evidence type="ECO:0000256" key="6">
    <source>
        <dbReference type="PROSITE-ProRule" id="PRU00169"/>
    </source>
</evidence>
<sequence>MVYKILIVEDDTTITEVLERQLKKWGYLVETVTNFGSVLEQFEAYQPHLVLLDISLPFFNGYHWCSEIRKISQTPIIFISSASDDMNLVMAINLGADDFVSKPFNLEVITAKIQAILRRTYSFGADLNILTHNGVTLNLGESTLLYGEERIELTKNEFKIMQLLMENIGNTVTREHIMKTLWETESFIDDNTLTVNITRLRRKLESIGLADYIVTKKGIGYLVEAS</sequence>
<dbReference type="InterPro" id="IPR039420">
    <property type="entry name" value="WalR-like"/>
</dbReference>
<evidence type="ECO:0000256" key="5">
    <source>
        <dbReference type="ARBA" id="ARBA00024867"/>
    </source>
</evidence>
<dbReference type="CDD" id="cd18159">
    <property type="entry name" value="REC_OmpR_NsrR-like"/>
    <property type="match status" value="1"/>
</dbReference>
<evidence type="ECO:0000256" key="1">
    <source>
        <dbReference type="ARBA" id="ARBA00018672"/>
    </source>
</evidence>
<evidence type="ECO:0000256" key="3">
    <source>
        <dbReference type="ARBA" id="ARBA00023125"/>
    </source>
</evidence>
<keyword evidence="3 7" id="KW-0238">DNA-binding</keyword>
<dbReference type="EMBL" id="FOCG01000005">
    <property type="protein sequence ID" value="SEN15630.1"/>
    <property type="molecule type" value="Genomic_DNA"/>
</dbReference>
<dbReference type="GO" id="GO:0032993">
    <property type="term" value="C:protein-DNA complex"/>
    <property type="evidence" value="ECO:0007669"/>
    <property type="project" value="TreeGrafter"/>
</dbReference>
<keyword evidence="11" id="KW-1185">Reference proteome</keyword>
<dbReference type="Proteomes" id="UP000199158">
    <property type="component" value="Unassembled WGS sequence"/>
</dbReference>
<dbReference type="GO" id="GO:0005829">
    <property type="term" value="C:cytosol"/>
    <property type="evidence" value="ECO:0007669"/>
    <property type="project" value="TreeGrafter"/>
</dbReference>
<dbReference type="SUPFAM" id="SSF52172">
    <property type="entry name" value="CheY-like"/>
    <property type="match status" value="1"/>
</dbReference>
<dbReference type="Pfam" id="PF00072">
    <property type="entry name" value="Response_reg"/>
    <property type="match status" value="1"/>
</dbReference>
<name>A0A1H8E8A0_9FIRM</name>
<dbReference type="Pfam" id="PF00486">
    <property type="entry name" value="Trans_reg_C"/>
    <property type="match status" value="1"/>
</dbReference>
<protein>
    <recommendedName>
        <fullName evidence="1">Stage 0 sporulation protein A homolog</fullName>
    </recommendedName>
</protein>
<evidence type="ECO:0000259" key="8">
    <source>
        <dbReference type="PROSITE" id="PS50110"/>
    </source>
</evidence>
<evidence type="ECO:0000256" key="7">
    <source>
        <dbReference type="PROSITE-ProRule" id="PRU01091"/>
    </source>
</evidence>
<dbReference type="InterPro" id="IPR036388">
    <property type="entry name" value="WH-like_DNA-bd_sf"/>
</dbReference>
<proteinExistence type="predicted"/>
<dbReference type="GO" id="GO:0000156">
    <property type="term" value="F:phosphorelay response regulator activity"/>
    <property type="evidence" value="ECO:0007669"/>
    <property type="project" value="TreeGrafter"/>
</dbReference>
<dbReference type="Gene3D" id="3.40.50.2300">
    <property type="match status" value="1"/>
</dbReference>
<dbReference type="Gene3D" id="1.10.10.10">
    <property type="entry name" value="Winged helix-like DNA-binding domain superfamily/Winged helix DNA-binding domain"/>
    <property type="match status" value="1"/>
</dbReference>
<evidence type="ECO:0000313" key="11">
    <source>
        <dbReference type="Proteomes" id="UP000199158"/>
    </source>
</evidence>
<reference evidence="10 11" key="1">
    <citation type="submission" date="2016-10" db="EMBL/GenBank/DDBJ databases">
        <authorList>
            <person name="de Groot N.N."/>
        </authorList>
    </citation>
    <scope>NUCLEOTIDE SEQUENCE [LARGE SCALE GENOMIC DNA]</scope>
    <source>
        <strain evidence="10 11">CGMCC 1.5070</strain>
    </source>
</reference>
<dbReference type="STRING" id="474960.SAMN05216180_2927"/>
<dbReference type="InterPro" id="IPR011006">
    <property type="entry name" value="CheY-like_superfamily"/>
</dbReference>
<dbReference type="PANTHER" id="PTHR48111">
    <property type="entry name" value="REGULATOR OF RPOS"/>
    <property type="match status" value="1"/>
</dbReference>
<dbReference type="GO" id="GO:0006355">
    <property type="term" value="P:regulation of DNA-templated transcription"/>
    <property type="evidence" value="ECO:0007669"/>
    <property type="project" value="InterPro"/>
</dbReference>
<dbReference type="SMART" id="SM00448">
    <property type="entry name" value="REC"/>
    <property type="match status" value="1"/>
</dbReference>
<gene>
    <name evidence="10" type="ORF">SAMN05216180_2927</name>
</gene>
<dbReference type="GO" id="GO:0000976">
    <property type="term" value="F:transcription cis-regulatory region binding"/>
    <property type="evidence" value="ECO:0007669"/>
    <property type="project" value="TreeGrafter"/>
</dbReference>
<evidence type="ECO:0000313" key="10">
    <source>
        <dbReference type="EMBL" id="SEN15630.1"/>
    </source>
</evidence>
<organism evidence="10 11">
    <name type="scientific">Hydrogenoanaerobacterium saccharovorans</name>
    <dbReference type="NCBI Taxonomy" id="474960"/>
    <lineage>
        <taxon>Bacteria</taxon>
        <taxon>Bacillati</taxon>
        <taxon>Bacillota</taxon>
        <taxon>Clostridia</taxon>
        <taxon>Eubacteriales</taxon>
        <taxon>Oscillospiraceae</taxon>
        <taxon>Hydrogenoanaerobacterium</taxon>
    </lineage>
</organism>
<dbReference type="PANTHER" id="PTHR48111:SF43">
    <property type="entry name" value="STAGE 0 SPORULATION PROTEIN A HOMOLOG"/>
    <property type="match status" value="1"/>
</dbReference>
<feature type="modified residue" description="4-aspartylphosphate" evidence="6">
    <location>
        <position position="53"/>
    </location>
</feature>
<dbReference type="PROSITE" id="PS50110">
    <property type="entry name" value="RESPONSE_REGULATORY"/>
    <property type="match status" value="1"/>
</dbReference>
<dbReference type="InterPro" id="IPR001867">
    <property type="entry name" value="OmpR/PhoB-type_DNA-bd"/>
</dbReference>
<feature type="domain" description="OmpR/PhoB-type" evidence="9">
    <location>
        <begin position="127"/>
        <end position="225"/>
    </location>
</feature>